<dbReference type="Proteomes" id="UP001501676">
    <property type="component" value="Unassembled WGS sequence"/>
</dbReference>
<dbReference type="PANTHER" id="PTHR36221:SF1">
    <property type="entry name" value="DUF742 DOMAIN-CONTAINING PROTEIN"/>
    <property type="match status" value="1"/>
</dbReference>
<evidence type="ECO:0000313" key="2">
    <source>
        <dbReference type="EMBL" id="GAA3390735.1"/>
    </source>
</evidence>
<evidence type="ECO:0000313" key="3">
    <source>
        <dbReference type="Proteomes" id="UP001501676"/>
    </source>
</evidence>
<dbReference type="PANTHER" id="PTHR36221">
    <property type="entry name" value="DUF742 DOMAIN-CONTAINING PROTEIN"/>
    <property type="match status" value="1"/>
</dbReference>
<dbReference type="EMBL" id="BAAAYN010000029">
    <property type="protein sequence ID" value="GAA3390735.1"/>
    <property type="molecule type" value="Genomic_DNA"/>
</dbReference>
<gene>
    <name evidence="2" type="ORF">GCM10020369_45840</name>
</gene>
<name>A0ABP6T3N9_9ACTN</name>
<accession>A0ABP6T3N9</accession>
<dbReference type="InterPro" id="IPR007995">
    <property type="entry name" value="DUF742"/>
</dbReference>
<reference evidence="3" key="1">
    <citation type="journal article" date="2019" name="Int. J. Syst. Evol. Microbiol.">
        <title>The Global Catalogue of Microorganisms (GCM) 10K type strain sequencing project: providing services to taxonomists for standard genome sequencing and annotation.</title>
        <authorList>
            <consortium name="The Broad Institute Genomics Platform"/>
            <consortium name="The Broad Institute Genome Sequencing Center for Infectious Disease"/>
            <person name="Wu L."/>
            <person name="Ma J."/>
        </authorList>
    </citation>
    <scope>NUCLEOTIDE SEQUENCE [LARGE SCALE GENOMIC DNA]</scope>
    <source>
        <strain evidence="3">JCM 9458</strain>
    </source>
</reference>
<dbReference type="Pfam" id="PF05331">
    <property type="entry name" value="DUF742"/>
    <property type="match status" value="1"/>
</dbReference>
<proteinExistence type="predicted"/>
<evidence type="ECO:0000256" key="1">
    <source>
        <dbReference type="SAM" id="MobiDB-lite"/>
    </source>
</evidence>
<feature type="compositionally biased region" description="Gly residues" evidence="1">
    <location>
        <begin position="10"/>
        <end position="19"/>
    </location>
</feature>
<feature type="region of interest" description="Disordered" evidence="1">
    <location>
        <begin position="1"/>
        <end position="24"/>
    </location>
</feature>
<keyword evidence="3" id="KW-1185">Reference proteome</keyword>
<protein>
    <recommendedName>
        <fullName evidence="4">DUF742 domain-containing protein</fullName>
    </recommendedName>
</protein>
<sequence>MTSRADHGAGPTGPGGGPWPGNRAWVDDDTEAVRPYAVTGGRTAPSVPVDLMALVRSTGRVPDHHLEPEQLHAVHACAAEPRTVAEIAAALRRPVQVTKILISDLIGLGAVRMRTPAVADGPTRERLLEKLLDGLENL</sequence>
<organism evidence="2 3">
    <name type="scientific">Cryptosporangium minutisporangium</name>
    <dbReference type="NCBI Taxonomy" id="113569"/>
    <lineage>
        <taxon>Bacteria</taxon>
        <taxon>Bacillati</taxon>
        <taxon>Actinomycetota</taxon>
        <taxon>Actinomycetes</taxon>
        <taxon>Cryptosporangiales</taxon>
        <taxon>Cryptosporangiaceae</taxon>
        <taxon>Cryptosporangium</taxon>
    </lineage>
</organism>
<evidence type="ECO:0008006" key="4">
    <source>
        <dbReference type="Google" id="ProtNLM"/>
    </source>
</evidence>
<comment type="caution">
    <text evidence="2">The sequence shown here is derived from an EMBL/GenBank/DDBJ whole genome shotgun (WGS) entry which is preliminary data.</text>
</comment>